<dbReference type="GO" id="GO:0006285">
    <property type="term" value="P:base-excision repair, AP site formation"/>
    <property type="evidence" value="ECO:0007669"/>
    <property type="project" value="InterPro"/>
</dbReference>
<feature type="region of interest" description="Disordered" evidence="4">
    <location>
        <begin position="1"/>
        <end position="42"/>
    </location>
</feature>
<organism evidence="7">
    <name type="scientific">Micromonas pusilla (strain CCMP1545)</name>
    <name type="common">Picoplanktonic green alga</name>
    <dbReference type="NCBI Taxonomy" id="564608"/>
    <lineage>
        <taxon>Eukaryota</taxon>
        <taxon>Viridiplantae</taxon>
        <taxon>Chlorophyta</taxon>
        <taxon>Mamiellophyceae</taxon>
        <taxon>Mamiellales</taxon>
        <taxon>Mamiellaceae</taxon>
        <taxon>Micromonas</taxon>
    </lineage>
</organism>
<keyword evidence="7" id="KW-1185">Reference proteome</keyword>
<reference evidence="6 7" key="1">
    <citation type="journal article" date="2009" name="Science">
        <title>Green evolution and dynamic adaptations revealed by genomes of the marine picoeukaryotes Micromonas.</title>
        <authorList>
            <person name="Worden A.Z."/>
            <person name="Lee J.H."/>
            <person name="Mock T."/>
            <person name="Rouze P."/>
            <person name="Simmons M.P."/>
            <person name="Aerts A.L."/>
            <person name="Allen A.E."/>
            <person name="Cuvelier M.L."/>
            <person name="Derelle E."/>
            <person name="Everett M.V."/>
            <person name="Foulon E."/>
            <person name="Grimwood J."/>
            <person name="Gundlach H."/>
            <person name="Henrissat B."/>
            <person name="Napoli C."/>
            <person name="McDonald S.M."/>
            <person name="Parker M.S."/>
            <person name="Rombauts S."/>
            <person name="Salamov A."/>
            <person name="Von Dassow P."/>
            <person name="Badger J.H."/>
            <person name="Coutinho P.M."/>
            <person name="Demir E."/>
            <person name="Dubchak I."/>
            <person name="Gentemann C."/>
            <person name="Eikrem W."/>
            <person name="Gready J.E."/>
            <person name="John U."/>
            <person name="Lanier W."/>
            <person name="Lindquist E.A."/>
            <person name="Lucas S."/>
            <person name="Mayer K.F."/>
            <person name="Moreau H."/>
            <person name="Not F."/>
            <person name="Otillar R."/>
            <person name="Panaud O."/>
            <person name="Pangilinan J."/>
            <person name="Paulsen I."/>
            <person name="Piegu B."/>
            <person name="Poliakov A."/>
            <person name="Robbens S."/>
            <person name="Schmutz J."/>
            <person name="Toulza E."/>
            <person name="Wyss T."/>
            <person name="Zelensky A."/>
            <person name="Zhou K."/>
            <person name="Armbrust E.V."/>
            <person name="Bhattacharya D."/>
            <person name="Goodenough U.W."/>
            <person name="Van de Peer Y."/>
            <person name="Grigoriev I.V."/>
        </authorList>
    </citation>
    <scope>NUCLEOTIDE SEQUENCE [LARGE SCALE GENOMIC DNA]</scope>
    <source>
        <strain evidence="6 7">CCMP1545</strain>
    </source>
</reference>
<accession>C1MXW2</accession>
<dbReference type="PANTHER" id="PTHR12159">
    <property type="entry name" value="G/T AND G/U MISMATCH-SPECIFIC DNA GLYCOSYLASE"/>
    <property type="match status" value="1"/>
</dbReference>
<dbReference type="PANTHER" id="PTHR12159:SF9">
    <property type="entry name" value="G_T MISMATCH-SPECIFIC THYMINE DNA GLYCOSYLASE"/>
    <property type="match status" value="1"/>
</dbReference>
<dbReference type="GO" id="GO:0008263">
    <property type="term" value="F:pyrimidine-specific mismatch base pair DNA N-glycosylase activity"/>
    <property type="evidence" value="ECO:0007669"/>
    <property type="project" value="TreeGrafter"/>
</dbReference>
<evidence type="ECO:0000256" key="1">
    <source>
        <dbReference type="ARBA" id="ARBA00022763"/>
    </source>
</evidence>
<protein>
    <submittedName>
        <fullName evidence="6">Predicted protein</fullName>
    </submittedName>
</protein>
<dbReference type="eggNOG" id="ENOG502RYQ9">
    <property type="taxonomic scope" value="Eukaryota"/>
</dbReference>
<feature type="region of interest" description="Disordered" evidence="4">
    <location>
        <begin position="70"/>
        <end position="134"/>
    </location>
</feature>
<dbReference type="Pfam" id="PF03167">
    <property type="entry name" value="UDG"/>
    <property type="match status" value="1"/>
</dbReference>
<keyword evidence="2" id="KW-0378">Hydrolase</keyword>
<dbReference type="AlphaFoldDB" id="C1MXW2"/>
<evidence type="ECO:0000256" key="3">
    <source>
        <dbReference type="ARBA" id="ARBA00023204"/>
    </source>
</evidence>
<evidence type="ECO:0000259" key="5">
    <source>
        <dbReference type="Pfam" id="PF03167"/>
    </source>
</evidence>
<dbReference type="OrthoDB" id="565731at2759"/>
<evidence type="ECO:0000256" key="4">
    <source>
        <dbReference type="SAM" id="MobiDB-lite"/>
    </source>
</evidence>
<dbReference type="STRING" id="564608.C1MXW2"/>
<gene>
    <name evidence="6" type="ORF">MICPUCDRAFT_60310</name>
</gene>
<keyword evidence="1" id="KW-0227">DNA damage</keyword>
<feature type="compositionally biased region" description="Pro residues" evidence="4">
    <location>
        <begin position="116"/>
        <end position="130"/>
    </location>
</feature>
<name>C1MXW2_MICPC</name>
<sequence>MTSARFALKKRSTDRMRSVDSHPRFSAPIVRANTRHSSRASGGMLAASSLERFRFAGARVGGVVTAAATRGGADELASPRPRAAPRSGTKKHRDDDDVFDDARKRPRDVTTADAPSTPPQPSTKPPPPSPLSQASVARTPFIAPSPARWRERYAPTCEACERDRKHCAHHAEVPLKLLIIGHNPSDHSWESGYSYSNPSNNMWKLLVRGEIIPSAWTSDDCPRLAGELGIGFTDAGTEPGNDANAYGRAVMKEWREDLYARLRGHLCRASGRAIGGEEGDVADEIDDAAKTWRATAAAFGPSVVAFAGKRQYAQLFDTIPKRVEVGKQPPGSLPPRWPFCEDATEVWVLPSSSGRAAMTREARETPYLELGARLAEVEWPRRDGGFRGGAERRREPMKVLLRYDR</sequence>
<dbReference type="Proteomes" id="UP000001876">
    <property type="component" value="Unassembled WGS sequence"/>
</dbReference>
<evidence type="ECO:0000256" key="2">
    <source>
        <dbReference type="ARBA" id="ARBA00022801"/>
    </source>
</evidence>
<dbReference type="KEGG" id="mpp:MICPUCDRAFT_60310"/>
<dbReference type="Gene3D" id="3.40.470.10">
    <property type="entry name" value="Uracil-DNA glycosylase-like domain"/>
    <property type="match status" value="1"/>
</dbReference>
<keyword evidence="3" id="KW-0234">DNA repair</keyword>
<dbReference type="InterPro" id="IPR015637">
    <property type="entry name" value="MUG/TDG"/>
</dbReference>
<dbReference type="InterPro" id="IPR036895">
    <property type="entry name" value="Uracil-DNA_glycosylase-like_sf"/>
</dbReference>
<dbReference type="CDD" id="cd10028">
    <property type="entry name" value="UDG-F2_TDG_MUG"/>
    <property type="match status" value="1"/>
</dbReference>
<dbReference type="EMBL" id="GG663742">
    <property type="protein sequence ID" value="EEH55229.1"/>
    <property type="molecule type" value="Genomic_DNA"/>
</dbReference>
<dbReference type="RefSeq" id="XP_003060460.1">
    <property type="nucleotide sequence ID" value="XM_003060414.1"/>
</dbReference>
<feature type="compositionally biased region" description="Basic and acidic residues" evidence="4">
    <location>
        <begin position="92"/>
        <end position="110"/>
    </location>
</feature>
<feature type="compositionally biased region" description="Basic and acidic residues" evidence="4">
    <location>
        <begin position="11"/>
        <end position="23"/>
    </location>
</feature>
<dbReference type="GeneID" id="9686205"/>
<dbReference type="SUPFAM" id="SSF52141">
    <property type="entry name" value="Uracil-DNA glycosylase-like"/>
    <property type="match status" value="1"/>
</dbReference>
<evidence type="ECO:0000313" key="6">
    <source>
        <dbReference type="EMBL" id="EEH55229.1"/>
    </source>
</evidence>
<dbReference type="GO" id="GO:0004844">
    <property type="term" value="F:uracil DNA N-glycosylase activity"/>
    <property type="evidence" value="ECO:0007669"/>
    <property type="project" value="TreeGrafter"/>
</dbReference>
<evidence type="ECO:0000313" key="7">
    <source>
        <dbReference type="Proteomes" id="UP000001876"/>
    </source>
</evidence>
<proteinExistence type="predicted"/>
<dbReference type="InterPro" id="IPR005122">
    <property type="entry name" value="Uracil-DNA_glycosylase-like"/>
</dbReference>
<dbReference type="OMA" id="YGKATME"/>
<feature type="domain" description="Uracil-DNA glycosylase-like" evidence="5">
    <location>
        <begin position="175"/>
        <end position="368"/>
    </location>
</feature>